<keyword evidence="2" id="KW-1185">Reference proteome</keyword>
<reference evidence="1 2" key="1">
    <citation type="submission" date="2023-09" db="EMBL/GenBank/DDBJ databases">
        <authorList>
            <person name="Wang M."/>
        </authorList>
    </citation>
    <scope>NUCLEOTIDE SEQUENCE [LARGE SCALE GENOMIC DNA]</scope>
    <source>
        <strain evidence="1">GT-2023</strain>
        <tissue evidence="1">Liver</tissue>
    </source>
</reference>
<evidence type="ECO:0000313" key="1">
    <source>
        <dbReference type="EMBL" id="KAL1253218.1"/>
    </source>
</evidence>
<organism evidence="1 2">
    <name type="scientific">Cirrhinus molitorella</name>
    <name type="common">mud carp</name>
    <dbReference type="NCBI Taxonomy" id="172907"/>
    <lineage>
        <taxon>Eukaryota</taxon>
        <taxon>Metazoa</taxon>
        <taxon>Chordata</taxon>
        <taxon>Craniata</taxon>
        <taxon>Vertebrata</taxon>
        <taxon>Euteleostomi</taxon>
        <taxon>Actinopterygii</taxon>
        <taxon>Neopterygii</taxon>
        <taxon>Teleostei</taxon>
        <taxon>Ostariophysi</taxon>
        <taxon>Cypriniformes</taxon>
        <taxon>Cyprinidae</taxon>
        <taxon>Labeoninae</taxon>
        <taxon>Labeonini</taxon>
        <taxon>Cirrhinus</taxon>
    </lineage>
</organism>
<name>A0ABR3LP26_9TELE</name>
<sequence length="74" mass="8314">MSPLLSHSLTAEAPPSPAACTSYHIINRYHYCQRANNIPFKNRILQTAEALMEGLLRGVWEGHYVSLCLLLALF</sequence>
<comment type="caution">
    <text evidence="1">The sequence shown here is derived from an EMBL/GenBank/DDBJ whole genome shotgun (WGS) entry which is preliminary data.</text>
</comment>
<evidence type="ECO:0000313" key="2">
    <source>
        <dbReference type="Proteomes" id="UP001558613"/>
    </source>
</evidence>
<proteinExistence type="predicted"/>
<dbReference type="Proteomes" id="UP001558613">
    <property type="component" value="Unassembled WGS sequence"/>
</dbReference>
<accession>A0ABR3LP26</accession>
<protein>
    <submittedName>
        <fullName evidence="1">Uncharacterized protein</fullName>
    </submittedName>
</protein>
<dbReference type="EMBL" id="JAYMGO010000021">
    <property type="protein sequence ID" value="KAL1253218.1"/>
    <property type="molecule type" value="Genomic_DNA"/>
</dbReference>
<gene>
    <name evidence="1" type="ORF">QQF64_017911</name>
</gene>